<reference evidence="13 14" key="2">
    <citation type="submission" date="2018-06" db="EMBL/GenBank/DDBJ databases">
        <title>Metagenomic assembly of (sub)arctic Cyanobacteria and their associated microbiome from non-axenic cultures.</title>
        <authorList>
            <person name="Baurain D."/>
        </authorList>
    </citation>
    <scope>NUCLEOTIDE SEQUENCE [LARGE SCALE GENOMIC DNA]</scope>
    <source>
        <strain evidence="13">ULC129bin1</strain>
    </source>
</reference>
<dbReference type="InterPro" id="IPR036950">
    <property type="entry name" value="PBP_transglycosylase"/>
</dbReference>
<keyword evidence="6 11" id="KW-0133">Cell shape</keyword>
<dbReference type="GO" id="GO:0008360">
    <property type="term" value="P:regulation of cell shape"/>
    <property type="evidence" value="ECO:0007669"/>
    <property type="project" value="UniProtKB-KW"/>
</dbReference>
<protein>
    <recommendedName>
        <fullName evidence="11">Biosynthetic peptidoglycan transglycosylase</fullName>
        <ecNumber evidence="11">2.4.99.28</ecNumber>
    </recommendedName>
    <alternativeName>
        <fullName evidence="11">Glycan polymerase</fullName>
    </alternativeName>
    <alternativeName>
        <fullName evidence="11">Peptidoglycan glycosyltransferase MtgA</fullName>
        <shortName evidence="11">PGT</shortName>
    </alternativeName>
</protein>
<evidence type="ECO:0000256" key="1">
    <source>
        <dbReference type="ARBA" id="ARBA00022475"/>
    </source>
</evidence>
<evidence type="ECO:0000256" key="9">
    <source>
        <dbReference type="ARBA" id="ARBA00023136"/>
    </source>
</evidence>
<keyword evidence="10 11" id="KW-0961">Cell wall biogenesis/degradation</keyword>
<dbReference type="GO" id="GO:0016763">
    <property type="term" value="F:pentosyltransferase activity"/>
    <property type="evidence" value="ECO:0007669"/>
    <property type="project" value="InterPro"/>
</dbReference>
<name>A0A2W4VPT9_9CYAN</name>
<evidence type="ECO:0000256" key="10">
    <source>
        <dbReference type="ARBA" id="ARBA00023316"/>
    </source>
</evidence>
<keyword evidence="8 11" id="KW-1133">Transmembrane helix</keyword>
<dbReference type="Pfam" id="PF00912">
    <property type="entry name" value="Transgly"/>
    <property type="match status" value="1"/>
</dbReference>
<sequence>MYRRTKSRRLLSLSRILRWIVRLVFWLWGLSALMVLLLRFVPPPTTSFMIQTAFRNGLYAYRWQPYEQIAPNMAIAAIAAEDQRFPMHSGFDIDAINAALRDAENGASLRGASTITQQVAKNLFLWPGGSFVRKAIEAWLTFLIELMWSKQRILEMYLNIAQFSDRTFGVEAASQYFFQVSAQSLSAEESALLAAVLPGPELYSLDDPSWEVLDRQSWILTQMNQLGGEAYLQRLYDGF</sequence>
<evidence type="ECO:0000256" key="7">
    <source>
        <dbReference type="ARBA" id="ARBA00022984"/>
    </source>
</evidence>
<keyword evidence="5 11" id="KW-0812">Transmembrane</keyword>
<dbReference type="Proteomes" id="UP000249354">
    <property type="component" value="Unassembled WGS sequence"/>
</dbReference>
<dbReference type="EMBL" id="QBMC01000111">
    <property type="protein sequence ID" value="PZO14281.1"/>
    <property type="molecule type" value="Genomic_DNA"/>
</dbReference>
<dbReference type="AlphaFoldDB" id="A0A2W4VPT9"/>
<feature type="domain" description="Glycosyl transferase family 51" evidence="12">
    <location>
        <begin position="62"/>
        <end position="223"/>
    </location>
</feature>
<feature type="transmembrane region" description="Helical" evidence="11">
    <location>
        <begin position="20"/>
        <end position="41"/>
    </location>
</feature>
<dbReference type="InterPro" id="IPR011812">
    <property type="entry name" value="Pep_trsgly"/>
</dbReference>
<keyword evidence="2" id="KW-0997">Cell inner membrane</keyword>
<gene>
    <name evidence="11" type="primary">mtgA</name>
    <name evidence="13" type="ORF">DCF25_15165</name>
</gene>
<comment type="pathway">
    <text evidence="11">Cell wall biogenesis; peptidoglycan biosynthesis.</text>
</comment>
<keyword evidence="7 11" id="KW-0573">Peptidoglycan synthesis</keyword>
<dbReference type="GO" id="GO:0071555">
    <property type="term" value="P:cell wall organization"/>
    <property type="evidence" value="ECO:0007669"/>
    <property type="project" value="UniProtKB-KW"/>
</dbReference>
<dbReference type="NCBIfam" id="TIGR02070">
    <property type="entry name" value="mono_pep_trsgly"/>
    <property type="match status" value="1"/>
</dbReference>
<evidence type="ECO:0000313" key="13">
    <source>
        <dbReference type="EMBL" id="PZO14281.1"/>
    </source>
</evidence>
<dbReference type="GO" id="GO:0008955">
    <property type="term" value="F:peptidoglycan glycosyltransferase activity"/>
    <property type="evidence" value="ECO:0007669"/>
    <property type="project" value="UniProtKB-UniRule"/>
</dbReference>
<dbReference type="UniPathway" id="UPA00219"/>
<dbReference type="PANTHER" id="PTHR30400">
    <property type="entry name" value="MONOFUNCTIONAL BIOSYNTHETIC PEPTIDOGLYCAN TRANSGLYCOSYLASE"/>
    <property type="match status" value="1"/>
</dbReference>
<dbReference type="Gene3D" id="1.10.3810.10">
    <property type="entry name" value="Biosynthetic peptidoglycan transglycosylase-like"/>
    <property type="match status" value="1"/>
</dbReference>
<dbReference type="InterPro" id="IPR023346">
    <property type="entry name" value="Lysozyme-like_dom_sf"/>
</dbReference>
<evidence type="ECO:0000256" key="11">
    <source>
        <dbReference type="HAMAP-Rule" id="MF_00766"/>
    </source>
</evidence>
<dbReference type="EC" id="2.4.99.28" evidence="11"/>
<comment type="similarity">
    <text evidence="11">Belongs to the glycosyltransferase 51 family.</text>
</comment>
<evidence type="ECO:0000256" key="5">
    <source>
        <dbReference type="ARBA" id="ARBA00022692"/>
    </source>
</evidence>
<dbReference type="SUPFAM" id="SSF53955">
    <property type="entry name" value="Lysozyme-like"/>
    <property type="match status" value="1"/>
</dbReference>
<accession>A0A2W4VPT9</accession>
<comment type="function">
    <text evidence="11">Peptidoglycan polymerase that catalyzes glycan chain elongation from lipid-linked precursors.</text>
</comment>
<dbReference type="PANTHER" id="PTHR30400:SF0">
    <property type="entry name" value="BIOSYNTHETIC PEPTIDOGLYCAN TRANSGLYCOSYLASE"/>
    <property type="match status" value="1"/>
</dbReference>
<evidence type="ECO:0000313" key="14">
    <source>
        <dbReference type="Proteomes" id="UP000249354"/>
    </source>
</evidence>
<keyword evidence="4 11" id="KW-0808">Transferase</keyword>
<keyword evidence="1 11" id="KW-1003">Cell membrane</keyword>
<dbReference type="HAMAP" id="MF_00766">
    <property type="entry name" value="PGT_MtgA"/>
    <property type="match status" value="1"/>
</dbReference>
<evidence type="ECO:0000259" key="12">
    <source>
        <dbReference type="Pfam" id="PF00912"/>
    </source>
</evidence>
<dbReference type="GO" id="GO:0009274">
    <property type="term" value="C:peptidoglycan-based cell wall"/>
    <property type="evidence" value="ECO:0007669"/>
    <property type="project" value="InterPro"/>
</dbReference>
<keyword evidence="9 11" id="KW-0472">Membrane</keyword>
<comment type="catalytic activity">
    <reaction evidence="11">
        <text>[GlcNAc-(1-&gt;4)-Mur2Ac(oyl-L-Ala-gamma-D-Glu-L-Lys-D-Ala-D-Ala)](n)-di-trans,octa-cis-undecaprenyl diphosphate + beta-D-GlcNAc-(1-&gt;4)-Mur2Ac(oyl-L-Ala-gamma-D-Glu-L-Lys-D-Ala-D-Ala)-di-trans,octa-cis-undecaprenyl diphosphate = [GlcNAc-(1-&gt;4)-Mur2Ac(oyl-L-Ala-gamma-D-Glu-L-Lys-D-Ala-D-Ala)](n+1)-di-trans,octa-cis-undecaprenyl diphosphate + di-trans,octa-cis-undecaprenyl diphosphate + H(+)</text>
        <dbReference type="Rhea" id="RHEA:23708"/>
        <dbReference type="Rhea" id="RHEA-COMP:9602"/>
        <dbReference type="Rhea" id="RHEA-COMP:9603"/>
        <dbReference type="ChEBI" id="CHEBI:15378"/>
        <dbReference type="ChEBI" id="CHEBI:58405"/>
        <dbReference type="ChEBI" id="CHEBI:60033"/>
        <dbReference type="ChEBI" id="CHEBI:78435"/>
        <dbReference type="EC" id="2.4.99.28"/>
    </reaction>
</comment>
<dbReference type="GO" id="GO:0009252">
    <property type="term" value="P:peptidoglycan biosynthetic process"/>
    <property type="evidence" value="ECO:0007669"/>
    <property type="project" value="UniProtKB-UniRule"/>
</dbReference>
<keyword evidence="3 11" id="KW-0328">Glycosyltransferase</keyword>
<evidence type="ECO:0000256" key="6">
    <source>
        <dbReference type="ARBA" id="ARBA00022960"/>
    </source>
</evidence>
<evidence type="ECO:0000256" key="4">
    <source>
        <dbReference type="ARBA" id="ARBA00022679"/>
    </source>
</evidence>
<reference evidence="14" key="1">
    <citation type="submission" date="2018-04" db="EMBL/GenBank/DDBJ databases">
        <authorList>
            <person name="Cornet L."/>
        </authorList>
    </citation>
    <scope>NUCLEOTIDE SEQUENCE [LARGE SCALE GENOMIC DNA]</scope>
</reference>
<dbReference type="GO" id="GO:0005886">
    <property type="term" value="C:plasma membrane"/>
    <property type="evidence" value="ECO:0007669"/>
    <property type="project" value="UniProtKB-SubCell"/>
</dbReference>
<comment type="caution">
    <text evidence="13">The sequence shown here is derived from an EMBL/GenBank/DDBJ whole genome shotgun (WGS) entry which is preliminary data.</text>
</comment>
<comment type="subcellular location">
    <subcellularLocation>
        <location evidence="11">Cell membrane</location>
        <topology evidence="11">Single-pass membrane protein</topology>
    </subcellularLocation>
</comment>
<proteinExistence type="inferred from homology"/>
<organism evidence="13 14">
    <name type="scientific">Leptolyngbya foveolarum</name>
    <dbReference type="NCBI Taxonomy" id="47253"/>
    <lineage>
        <taxon>Bacteria</taxon>
        <taxon>Bacillati</taxon>
        <taxon>Cyanobacteriota</taxon>
        <taxon>Cyanophyceae</taxon>
        <taxon>Leptolyngbyales</taxon>
        <taxon>Leptolyngbyaceae</taxon>
        <taxon>Leptolyngbya group</taxon>
        <taxon>Leptolyngbya</taxon>
    </lineage>
</organism>
<evidence type="ECO:0000256" key="2">
    <source>
        <dbReference type="ARBA" id="ARBA00022519"/>
    </source>
</evidence>
<evidence type="ECO:0000256" key="8">
    <source>
        <dbReference type="ARBA" id="ARBA00022989"/>
    </source>
</evidence>
<dbReference type="InterPro" id="IPR001264">
    <property type="entry name" value="Glyco_trans_51"/>
</dbReference>
<evidence type="ECO:0000256" key="3">
    <source>
        <dbReference type="ARBA" id="ARBA00022676"/>
    </source>
</evidence>